<organism evidence="1 2">
    <name type="scientific">Streptomyces aurantiogriseus</name>
    <dbReference type="NCBI Taxonomy" id="66870"/>
    <lineage>
        <taxon>Bacteria</taxon>
        <taxon>Bacillati</taxon>
        <taxon>Actinomycetota</taxon>
        <taxon>Actinomycetes</taxon>
        <taxon>Kitasatosporales</taxon>
        <taxon>Streptomycetaceae</taxon>
        <taxon>Streptomyces</taxon>
    </lineage>
</organism>
<dbReference type="GO" id="GO:0003824">
    <property type="term" value="F:catalytic activity"/>
    <property type="evidence" value="ECO:0007669"/>
    <property type="project" value="InterPro"/>
</dbReference>
<reference evidence="1" key="1">
    <citation type="journal article" date="2014" name="Int. J. Syst. Evol. Microbiol.">
        <title>Complete genome sequence of Corynebacterium casei LMG S-19264T (=DSM 44701T), isolated from a smear-ripened cheese.</title>
        <authorList>
            <consortium name="US DOE Joint Genome Institute (JGI-PGF)"/>
            <person name="Walter F."/>
            <person name="Albersmeier A."/>
            <person name="Kalinowski J."/>
            <person name="Ruckert C."/>
        </authorList>
    </citation>
    <scope>NUCLEOTIDE SEQUENCE</scope>
    <source>
        <strain evidence="1">JCM 4346</strain>
    </source>
</reference>
<evidence type="ECO:0000313" key="2">
    <source>
        <dbReference type="Proteomes" id="UP000658320"/>
    </source>
</evidence>
<dbReference type="InterPro" id="IPR036526">
    <property type="entry name" value="C-N_Hydrolase_sf"/>
</dbReference>
<dbReference type="SUPFAM" id="SSF56317">
    <property type="entry name" value="Carbon-nitrogen hydrolase"/>
    <property type="match status" value="1"/>
</dbReference>
<keyword evidence="2" id="KW-1185">Reference proteome</keyword>
<dbReference type="PANTHER" id="PTHR46044">
    <property type="entry name" value="NITRILASE"/>
    <property type="match status" value="1"/>
</dbReference>
<dbReference type="EMBL" id="BMSX01000016">
    <property type="protein sequence ID" value="GGR37061.1"/>
    <property type="molecule type" value="Genomic_DNA"/>
</dbReference>
<dbReference type="Gene3D" id="3.60.110.10">
    <property type="entry name" value="Carbon-nitrogen hydrolase"/>
    <property type="match status" value="1"/>
</dbReference>
<sequence>MPLFRTAMYAKGVDLWCAPTVDDRDAWQATMRHIAPEGRCFVLSADQYLPVEGDRT</sequence>
<dbReference type="RefSeq" id="WP_373312119.1">
    <property type="nucleotide sequence ID" value="NZ_BMSX01000016.1"/>
</dbReference>
<dbReference type="InterPro" id="IPR044149">
    <property type="entry name" value="Nitrilases_CHs"/>
</dbReference>
<gene>
    <name evidence="1" type="ORF">GCM10010251_61930</name>
</gene>
<dbReference type="PANTHER" id="PTHR46044:SF1">
    <property type="entry name" value="CN HYDROLASE DOMAIN-CONTAINING PROTEIN"/>
    <property type="match status" value="1"/>
</dbReference>
<accession>A0A918FH02</accession>
<proteinExistence type="predicted"/>
<reference evidence="1" key="2">
    <citation type="submission" date="2020-09" db="EMBL/GenBank/DDBJ databases">
        <authorList>
            <person name="Sun Q."/>
            <person name="Ohkuma M."/>
        </authorList>
    </citation>
    <scope>NUCLEOTIDE SEQUENCE</scope>
    <source>
        <strain evidence="1">JCM 4346</strain>
    </source>
</reference>
<protein>
    <submittedName>
        <fullName evidence="1">Uncharacterized protein</fullName>
    </submittedName>
</protein>
<dbReference type="AlphaFoldDB" id="A0A918FH02"/>
<name>A0A918FH02_9ACTN</name>
<evidence type="ECO:0000313" key="1">
    <source>
        <dbReference type="EMBL" id="GGR37061.1"/>
    </source>
</evidence>
<comment type="caution">
    <text evidence="1">The sequence shown here is derived from an EMBL/GenBank/DDBJ whole genome shotgun (WGS) entry which is preliminary data.</text>
</comment>
<dbReference type="Proteomes" id="UP000658320">
    <property type="component" value="Unassembled WGS sequence"/>
</dbReference>